<evidence type="ECO:0000313" key="2">
    <source>
        <dbReference type="EMBL" id="SLM37752.1"/>
    </source>
</evidence>
<organism evidence="2 3">
    <name type="scientific">Lasallia pustulata</name>
    <dbReference type="NCBI Taxonomy" id="136370"/>
    <lineage>
        <taxon>Eukaryota</taxon>
        <taxon>Fungi</taxon>
        <taxon>Dikarya</taxon>
        <taxon>Ascomycota</taxon>
        <taxon>Pezizomycotina</taxon>
        <taxon>Lecanoromycetes</taxon>
        <taxon>OSLEUM clade</taxon>
        <taxon>Umbilicariomycetidae</taxon>
        <taxon>Umbilicariales</taxon>
        <taxon>Umbilicariaceae</taxon>
        <taxon>Lasallia</taxon>
    </lineage>
</organism>
<evidence type="ECO:0000256" key="1">
    <source>
        <dbReference type="SAM" id="MobiDB-lite"/>
    </source>
</evidence>
<protein>
    <submittedName>
        <fullName evidence="2">Uncharacterized protein</fullName>
    </submittedName>
</protein>
<proteinExistence type="predicted"/>
<feature type="region of interest" description="Disordered" evidence="1">
    <location>
        <begin position="192"/>
        <end position="258"/>
    </location>
</feature>
<sequence>MSDLSKIKKLDGTNWKDWFADIKAECRLKDRWDIMTGKFKAPELPGESFYNGILLKTTIRRLKTKVDDDKTANENLATLKDMCEQPGLTECYYIWKQATGEIPAFTEFKSVADYAYSISQANDVPIAMDTPLHPMLVVTAFLHGINKKWPEFVTSYMLAQPKNENGKARVPEFDRLVADTQKYERMQKELEEDKALKASSGGKKCSHCQSTNHNEPTCWKKHPDQAPEGWKPNTGGKRGRGNRGGNRGSNRGSSRRRY</sequence>
<dbReference type="AlphaFoldDB" id="A0A1W5D461"/>
<reference evidence="3" key="1">
    <citation type="submission" date="2017-03" db="EMBL/GenBank/DDBJ databases">
        <authorList>
            <person name="Sharma R."/>
            <person name="Thines M."/>
        </authorList>
    </citation>
    <scope>NUCLEOTIDE SEQUENCE [LARGE SCALE GENOMIC DNA]</scope>
</reference>
<dbReference type="EMBL" id="FWEW01001889">
    <property type="protein sequence ID" value="SLM37752.1"/>
    <property type="molecule type" value="Genomic_DNA"/>
</dbReference>
<accession>A0A1W5D461</accession>
<name>A0A1W5D461_9LECA</name>
<dbReference type="Proteomes" id="UP000192927">
    <property type="component" value="Unassembled WGS sequence"/>
</dbReference>
<keyword evidence="3" id="KW-1185">Reference proteome</keyword>
<evidence type="ECO:0000313" key="3">
    <source>
        <dbReference type="Proteomes" id="UP000192927"/>
    </source>
</evidence>